<feature type="chain" id="PRO_5045526754" description="Excalibur calcium-binding domain-containing protein" evidence="2">
    <location>
        <begin position="31"/>
        <end position="373"/>
    </location>
</feature>
<feature type="region of interest" description="Disordered" evidence="1">
    <location>
        <begin position="93"/>
        <end position="160"/>
    </location>
</feature>
<gene>
    <name evidence="3" type="ORF">QRT03_17920</name>
</gene>
<evidence type="ECO:0008006" key="5">
    <source>
        <dbReference type="Google" id="ProtNLM"/>
    </source>
</evidence>
<evidence type="ECO:0000256" key="2">
    <source>
        <dbReference type="SAM" id="SignalP"/>
    </source>
</evidence>
<feature type="compositionally biased region" description="Low complexity" evidence="1">
    <location>
        <begin position="107"/>
        <end position="151"/>
    </location>
</feature>
<comment type="caution">
    <text evidence="3">The sequence shown here is derived from an EMBL/GenBank/DDBJ whole genome shotgun (WGS) entry which is preliminary data.</text>
</comment>
<dbReference type="EMBL" id="JASVWF010000003">
    <property type="protein sequence ID" value="MDL5157850.1"/>
    <property type="molecule type" value="Genomic_DNA"/>
</dbReference>
<name>A0ABT7MB10_9PSEU</name>
<evidence type="ECO:0000313" key="4">
    <source>
        <dbReference type="Proteomes" id="UP001231924"/>
    </source>
</evidence>
<protein>
    <recommendedName>
        <fullName evidence="5">Excalibur calcium-binding domain-containing protein</fullName>
    </recommendedName>
</protein>
<accession>A0ABT7MB10</accession>
<feature type="signal peptide" evidence="2">
    <location>
        <begin position="1"/>
        <end position="30"/>
    </location>
</feature>
<sequence length="373" mass="38015">MRTGRGTRSAAVLMAGLVGAAVIAPGVASAQESGPSSASCAAQGEIFDADSGSCVSPQEMVAQAQARAQAAAERARARAKAAAEQAQARVQAAQEKARAAQEKAREAAAAAPVTTTTPDTATTTGASSTEATTDSSTTTTTTTTDSEQDAPATRSTVSAEDAAAALQNLTGTVRSGLPIDEALKDLPRGNLELGDVTIPDFPESGSFSSPRDACVYLASKVSVDDADADAVGTQFASFCGALPDSFDPATGYGTLPDLVAALDRLCHGLKHTKHHDWHGRDIDCGDVTADEAQATYEADRSDPNNLDGDDDGRACEWNPDDYETVAAHYEGYPQGGVATGDSQPGVPAGAVALAGLALAGVAGTTRRREREDA</sequence>
<keyword evidence="4" id="KW-1185">Reference proteome</keyword>
<feature type="compositionally biased region" description="Basic and acidic residues" evidence="1">
    <location>
        <begin position="95"/>
        <end position="106"/>
    </location>
</feature>
<evidence type="ECO:0000313" key="3">
    <source>
        <dbReference type="EMBL" id="MDL5157850.1"/>
    </source>
</evidence>
<dbReference type="RefSeq" id="WP_286054297.1">
    <property type="nucleotide sequence ID" value="NZ_JASVWF010000003.1"/>
</dbReference>
<keyword evidence="2" id="KW-0732">Signal</keyword>
<organism evidence="3 4">
    <name type="scientific">Actinomycetospora termitidis</name>
    <dbReference type="NCBI Taxonomy" id="3053470"/>
    <lineage>
        <taxon>Bacteria</taxon>
        <taxon>Bacillati</taxon>
        <taxon>Actinomycetota</taxon>
        <taxon>Actinomycetes</taxon>
        <taxon>Pseudonocardiales</taxon>
        <taxon>Pseudonocardiaceae</taxon>
        <taxon>Actinomycetospora</taxon>
    </lineage>
</organism>
<evidence type="ECO:0000256" key="1">
    <source>
        <dbReference type="SAM" id="MobiDB-lite"/>
    </source>
</evidence>
<reference evidence="3 4" key="1">
    <citation type="submission" date="2023-06" db="EMBL/GenBank/DDBJ databases">
        <title>Actinomycetospora Odt1-22.</title>
        <authorList>
            <person name="Supong K."/>
        </authorList>
    </citation>
    <scope>NUCLEOTIDE SEQUENCE [LARGE SCALE GENOMIC DNA]</scope>
    <source>
        <strain evidence="3 4">Odt1-22</strain>
    </source>
</reference>
<dbReference type="Proteomes" id="UP001231924">
    <property type="component" value="Unassembled WGS sequence"/>
</dbReference>
<proteinExistence type="predicted"/>